<dbReference type="InterPro" id="IPR037278">
    <property type="entry name" value="ARFGAP/RecO"/>
</dbReference>
<dbReference type="InterPro" id="IPR042242">
    <property type="entry name" value="RecO_C"/>
</dbReference>
<protein>
    <recommendedName>
        <fullName evidence="2 7">DNA repair protein RecO</fullName>
    </recommendedName>
    <alternativeName>
        <fullName evidence="6 7">Recombination protein O</fullName>
    </alternativeName>
</protein>
<comment type="caution">
    <text evidence="9">The sequence shown here is derived from an EMBL/GenBank/DDBJ whole genome shotgun (WGS) entry which is preliminary data.</text>
</comment>
<keyword evidence="4 7" id="KW-0233">DNA recombination</keyword>
<dbReference type="InterPro" id="IPR012340">
    <property type="entry name" value="NA-bd_OB-fold"/>
</dbReference>
<dbReference type="Gene3D" id="2.40.50.140">
    <property type="entry name" value="Nucleic acid-binding proteins"/>
    <property type="match status" value="1"/>
</dbReference>
<feature type="domain" description="DNA replication/recombination mediator RecO N-terminal" evidence="8">
    <location>
        <begin position="1"/>
        <end position="75"/>
    </location>
</feature>
<dbReference type="Pfam" id="PF11967">
    <property type="entry name" value="RecO_N"/>
    <property type="match status" value="1"/>
</dbReference>
<dbReference type="Proteomes" id="UP001526430">
    <property type="component" value="Unassembled WGS sequence"/>
</dbReference>
<dbReference type="HAMAP" id="MF_00201">
    <property type="entry name" value="RecO"/>
    <property type="match status" value="1"/>
</dbReference>
<keyword evidence="10" id="KW-1185">Reference proteome</keyword>
<reference evidence="9 10" key="1">
    <citation type="submission" date="2022-10" db="EMBL/GenBank/DDBJ databases">
        <title>Roseococcus glaciei nov., sp. nov., isolated from glacier.</title>
        <authorList>
            <person name="Liu Q."/>
            <person name="Xin Y.-H."/>
        </authorList>
    </citation>
    <scope>NUCLEOTIDE SEQUENCE [LARGE SCALE GENOMIC DNA]</scope>
    <source>
        <strain evidence="9 10">MDT2-1-1</strain>
    </source>
</reference>
<name>A0ABT3NUM4_9PROT</name>
<keyword evidence="3 7" id="KW-0227">DNA damage</keyword>
<evidence type="ECO:0000313" key="10">
    <source>
        <dbReference type="Proteomes" id="UP001526430"/>
    </source>
</evidence>
<dbReference type="InterPro" id="IPR022572">
    <property type="entry name" value="DNA_rep/recomb_RecO_N"/>
</dbReference>
<evidence type="ECO:0000256" key="6">
    <source>
        <dbReference type="ARBA" id="ARBA00033409"/>
    </source>
</evidence>
<dbReference type="EMBL" id="JAPFQI010000002">
    <property type="protein sequence ID" value="MCW8085254.1"/>
    <property type="molecule type" value="Genomic_DNA"/>
</dbReference>
<dbReference type="PANTHER" id="PTHR33991">
    <property type="entry name" value="DNA REPAIR PROTEIN RECO"/>
    <property type="match status" value="1"/>
</dbReference>
<dbReference type="SUPFAM" id="SSF57863">
    <property type="entry name" value="ArfGap/RecO-like zinc finger"/>
    <property type="match status" value="1"/>
</dbReference>
<dbReference type="Pfam" id="PF02565">
    <property type="entry name" value="RecO_C"/>
    <property type="match status" value="1"/>
</dbReference>
<sequence>MEWSAPAIVLSARPHGEADLHLALLTEAHGKHPGLARGGQSRRQVALWQAGNLVEARWIARLAEQLGSYTAEPVHAAAAHALDDPLALAVLSSGCAMADAALPEREPHPAVFRGLVEVIRALARGGEAGVAPYVRWEALLLAELGYGLDLAACAATGKREGLRFVSPKSGRAVSEEAGAPYADRLFPLPPFLLDPAVPGDPAQWEQGLAITGHFLSRDAFGQQHRPLPPARERLQDRVTALALAAVRD</sequence>
<evidence type="ECO:0000256" key="3">
    <source>
        <dbReference type="ARBA" id="ARBA00022763"/>
    </source>
</evidence>
<evidence type="ECO:0000256" key="2">
    <source>
        <dbReference type="ARBA" id="ARBA00021310"/>
    </source>
</evidence>
<evidence type="ECO:0000256" key="7">
    <source>
        <dbReference type="HAMAP-Rule" id="MF_00201"/>
    </source>
</evidence>
<keyword evidence="5 7" id="KW-0234">DNA repair</keyword>
<evidence type="ECO:0000259" key="8">
    <source>
        <dbReference type="Pfam" id="PF11967"/>
    </source>
</evidence>
<organism evidence="9 10">
    <name type="scientific">Sabulicella glaciei</name>
    <dbReference type="NCBI Taxonomy" id="2984948"/>
    <lineage>
        <taxon>Bacteria</taxon>
        <taxon>Pseudomonadati</taxon>
        <taxon>Pseudomonadota</taxon>
        <taxon>Alphaproteobacteria</taxon>
        <taxon>Acetobacterales</taxon>
        <taxon>Acetobacteraceae</taxon>
        <taxon>Sabulicella</taxon>
    </lineage>
</organism>
<evidence type="ECO:0000256" key="5">
    <source>
        <dbReference type="ARBA" id="ARBA00023204"/>
    </source>
</evidence>
<comment type="function">
    <text evidence="7">Involved in DNA repair and RecF pathway recombination.</text>
</comment>
<gene>
    <name evidence="7 9" type="primary">recO</name>
    <name evidence="9" type="ORF">OF850_06425</name>
</gene>
<evidence type="ECO:0000256" key="1">
    <source>
        <dbReference type="ARBA" id="ARBA00007452"/>
    </source>
</evidence>
<accession>A0ABT3NUM4</accession>
<dbReference type="InterPro" id="IPR003717">
    <property type="entry name" value="RecO"/>
</dbReference>
<comment type="similarity">
    <text evidence="1 7">Belongs to the RecO family.</text>
</comment>
<dbReference type="SUPFAM" id="SSF50249">
    <property type="entry name" value="Nucleic acid-binding proteins"/>
    <property type="match status" value="1"/>
</dbReference>
<dbReference type="Gene3D" id="1.20.1440.120">
    <property type="entry name" value="Recombination protein O, C-terminal domain"/>
    <property type="match status" value="1"/>
</dbReference>
<evidence type="ECO:0000313" key="9">
    <source>
        <dbReference type="EMBL" id="MCW8085254.1"/>
    </source>
</evidence>
<dbReference type="PANTHER" id="PTHR33991:SF1">
    <property type="entry name" value="DNA REPAIR PROTEIN RECO"/>
    <property type="match status" value="1"/>
</dbReference>
<proteinExistence type="inferred from homology"/>
<dbReference type="NCBIfam" id="TIGR00613">
    <property type="entry name" value="reco"/>
    <property type="match status" value="1"/>
</dbReference>
<evidence type="ECO:0000256" key="4">
    <source>
        <dbReference type="ARBA" id="ARBA00023172"/>
    </source>
</evidence>